<dbReference type="PANTHER" id="PTHR44688:SF25">
    <property type="entry name" value="HTH LUXR-TYPE DOMAIN-CONTAINING PROTEIN"/>
    <property type="match status" value="1"/>
</dbReference>
<evidence type="ECO:0000256" key="1">
    <source>
        <dbReference type="ARBA" id="ARBA00023015"/>
    </source>
</evidence>
<feature type="domain" description="HTH luxR-type" evidence="4">
    <location>
        <begin position="68"/>
        <end position="133"/>
    </location>
</feature>
<evidence type="ECO:0000259" key="4">
    <source>
        <dbReference type="PROSITE" id="PS50043"/>
    </source>
</evidence>
<protein>
    <submittedName>
        <fullName evidence="5">Response regulator transcription factor</fullName>
    </submittedName>
</protein>
<sequence length="136" mass="15108">MSLTSLLTKDKIEHQTFSFQVDLSINQALTAVAKEVAEILQANYPFQTVDINSARTIGIRAIEPEWIQVIATNPLSVRELEVLQLIVDGHKNSAIAAKLHITKGTVKTHVRNVLRKLCVEDRTQAAILAFRTGLVH</sequence>
<dbReference type="Pfam" id="PF00196">
    <property type="entry name" value="GerE"/>
    <property type="match status" value="1"/>
</dbReference>
<dbReference type="PROSITE" id="PS50043">
    <property type="entry name" value="HTH_LUXR_2"/>
    <property type="match status" value="1"/>
</dbReference>
<evidence type="ECO:0000313" key="5">
    <source>
        <dbReference type="EMBL" id="MFB2897576.1"/>
    </source>
</evidence>
<evidence type="ECO:0000256" key="2">
    <source>
        <dbReference type="ARBA" id="ARBA00023125"/>
    </source>
</evidence>
<dbReference type="SUPFAM" id="SSF46894">
    <property type="entry name" value="C-terminal effector domain of the bipartite response regulators"/>
    <property type="match status" value="1"/>
</dbReference>
<dbReference type="EMBL" id="JBHFNR010000259">
    <property type="protein sequence ID" value="MFB2897576.1"/>
    <property type="molecule type" value="Genomic_DNA"/>
</dbReference>
<name>A0ABV4Y0V4_9CYAN</name>
<dbReference type="SMART" id="SM00421">
    <property type="entry name" value="HTH_LUXR"/>
    <property type="match status" value="1"/>
</dbReference>
<dbReference type="InterPro" id="IPR016032">
    <property type="entry name" value="Sig_transdc_resp-reg_C-effctor"/>
</dbReference>
<dbReference type="Gene3D" id="1.10.10.10">
    <property type="entry name" value="Winged helix-like DNA-binding domain superfamily/Winged helix DNA-binding domain"/>
    <property type="match status" value="1"/>
</dbReference>
<gene>
    <name evidence="5" type="ORF">ACE1CI_32050</name>
</gene>
<dbReference type="Proteomes" id="UP001576784">
    <property type="component" value="Unassembled WGS sequence"/>
</dbReference>
<keyword evidence="1" id="KW-0805">Transcription regulation</keyword>
<keyword evidence="3" id="KW-0804">Transcription</keyword>
<accession>A0ABV4Y0V4</accession>
<keyword evidence="2" id="KW-0238">DNA-binding</keyword>
<comment type="caution">
    <text evidence="5">The sequence shown here is derived from an EMBL/GenBank/DDBJ whole genome shotgun (WGS) entry which is preliminary data.</text>
</comment>
<reference evidence="5 6" key="1">
    <citation type="submission" date="2024-09" db="EMBL/GenBank/DDBJ databases">
        <title>Floridaenema gen nov. (Aerosakkonemataceae, Aerosakkonematales ord. nov., Cyanobacteria) from benthic tropical and subtropical fresh waters, with the description of four new species.</title>
        <authorList>
            <person name="Moretto J.A."/>
            <person name="Berthold D.E."/>
            <person name="Lefler F.W."/>
            <person name="Huang I.-S."/>
            <person name="Laughinghouse H. IV."/>
        </authorList>
    </citation>
    <scope>NUCLEOTIDE SEQUENCE [LARGE SCALE GENOMIC DNA]</scope>
    <source>
        <strain evidence="5 6">BLCC-F50</strain>
    </source>
</reference>
<dbReference type="InterPro" id="IPR036388">
    <property type="entry name" value="WH-like_DNA-bd_sf"/>
</dbReference>
<organism evidence="5 6">
    <name type="scientific">Floridaenema flaviceps BLCC-F50</name>
    <dbReference type="NCBI Taxonomy" id="3153642"/>
    <lineage>
        <taxon>Bacteria</taxon>
        <taxon>Bacillati</taxon>
        <taxon>Cyanobacteriota</taxon>
        <taxon>Cyanophyceae</taxon>
        <taxon>Oscillatoriophycideae</taxon>
        <taxon>Aerosakkonematales</taxon>
        <taxon>Aerosakkonemataceae</taxon>
        <taxon>Floridanema</taxon>
        <taxon>Floridanema flaviceps</taxon>
    </lineage>
</organism>
<dbReference type="PROSITE" id="PS00622">
    <property type="entry name" value="HTH_LUXR_1"/>
    <property type="match status" value="1"/>
</dbReference>
<proteinExistence type="predicted"/>
<keyword evidence="6" id="KW-1185">Reference proteome</keyword>
<dbReference type="PANTHER" id="PTHR44688">
    <property type="entry name" value="DNA-BINDING TRANSCRIPTIONAL ACTIVATOR DEVR_DOSR"/>
    <property type="match status" value="1"/>
</dbReference>
<dbReference type="InterPro" id="IPR000792">
    <property type="entry name" value="Tscrpt_reg_LuxR_C"/>
</dbReference>
<dbReference type="RefSeq" id="WP_413267188.1">
    <property type="nucleotide sequence ID" value="NZ_JBHFNR010000259.1"/>
</dbReference>
<evidence type="ECO:0000256" key="3">
    <source>
        <dbReference type="ARBA" id="ARBA00023163"/>
    </source>
</evidence>
<dbReference type="CDD" id="cd06170">
    <property type="entry name" value="LuxR_C_like"/>
    <property type="match status" value="1"/>
</dbReference>
<evidence type="ECO:0000313" key="6">
    <source>
        <dbReference type="Proteomes" id="UP001576784"/>
    </source>
</evidence>
<dbReference type="PRINTS" id="PR00038">
    <property type="entry name" value="HTHLUXR"/>
</dbReference>